<proteinExistence type="predicted"/>
<name>A0A0J6SBG7_9HYPH</name>
<sequence length="99" mass="10265">MTMNLADTSLPVASTSIHELDQVVVRTDVTGDEGETIPEGSCGTVLSVLGKGAAYLVEFESQRLSDNGHPIPILATIELAKLKPISGATRADLASSATL</sequence>
<dbReference type="AlphaFoldDB" id="A0A0J6SBG7"/>
<accession>A0A0J6SBG7</accession>
<evidence type="ECO:0000313" key="1">
    <source>
        <dbReference type="EMBL" id="KMO32535.1"/>
    </source>
</evidence>
<protein>
    <recommendedName>
        <fullName evidence="3">DUF4926 domain-containing protein</fullName>
    </recommendedName>
</protein>
<dbReference type="PATRIC" id="fig|270351.6.peg.1053"/>
<gene>
    <name evidence="1" type="ORF">VP06_17400</name>
</gene>
<dbReference type="EMBL" id="LABX01000134">
    <property type="protein sequence ID" value="KMO32535.1"/>
    <property type="molecule type" value="Genomic_DNA"/>
</dbReference>
<dbReference type="RefSeq" id="WP_048465028.1">
    <property type="nucleotide sequence ID" value="NZ_JBNTQU010000065.1"/>
</dbReference>
<comment type="caution">
    <text evidence="1">The sequence shown here is derived from an EMBL/GenBank/DDBJ whole genome shotgun (WGS) entry which is preliminary data.</text>
</comment>
<reference evidence="1 2" key="1">
    <citation type="submission" date="2015-03" db="EMBL/GenBank/DDBJ databases">
        <title>Genome sequencing of Methylobacterium aquaticum DSM16371 type strain.</title>
        <authorList>
            <person name="Chaudhry V."/>
            <person name="Patil P.B."/>
        </authorList>
    </citation>
    <scope>NUCLEOTIDE SEQUENCE [LARGE SCALE GENOMIC DNA]</scope>
    <source>
        <strain evidence="1 2">DSM 16371</strain>
    </source>
</reference>
<evidence type="ECO:0000313" key="2">
    <source>
        <dbReference type="Proteomes" id="UP000035929"/>
    </source>
</evidence>
<evidence type="ECO:0008006" key="3">
    <source>
        <dbReference type="Google" id="ProtNLM"/>
    </source>
</evidence>
<organism evidence="1 2">
    <name type="scientific">Methylobacterium aquaticum</name>
    <dbReference type="NCBI Taxonomy" id="270351"/>
    <lineage>
        <taxon>Bacteria</taxon>
        <taxon>Pseudomonadati</taxon>
        <taxon>Pseudomonadota</taxon>
        <taxon>Alphaproteobacteria</taxon>
        <taxon>Hyphomicrobiales</taxon>
        <taxon>Methylobacteriaceae</taxon>
        <taxon>Methylobacterium</taxon>
    </lineage>
</organism>
<dbReference type="Proteomes" id="UP000035929">
    <property type="component" value="Unassembled WGS sequence"/>
</dbReference>
<dbReference type="OrthoDB" id="8003329at2"/>